<sequence>METLWQIEANIDDMNPQNMEYVFQKLLDLGVNDVWAMPMMMKKCRMASMLCVLCPEELIENAAAIIFAETTSIGIRYFPVRRRICSREIETVCIDGEQIRCKISSYDGKVTNISAEYDDCRAAAARTGTALKEWQRKAKEEAYRLYGCKTATNC</sequence>
<dbReference type="Proteomes" id="UP000254337">
    <property type="component" value="Chromosome"/>
</dbReference>
<dbReference type="PANTHER" id="PTHR36566">
    <property type="entry name" value="NICKEL INSERTION PROTEIN-RELATED"/>
    <property type="match status" value="1"/>
</dbReference>
<evidence type="ECO:0000313" key="3">
    <source>
        <dbReference type="Proteomes" id="UP000254337"/>
    </source>
</evidence>
<dbReference type="Gene3D" id="3.10.20.300">
    <property type="entry name" value="mk0293 like domain"/>
    <property type="match status" value="1"/>
</dbReference>
<dbReference type="KEGG" id="meg:DKB62_08920"/>
<dbReference type="Pfam" id="PF01969">
    <property type="entry name" value="Ni_insertion"/>
    <property type="match status" value="1"/>
</dbReference>
<organism evidence="2 3">
    <name type="scientific">Megasphaera stantonii</name>
    <dbReference type="NCBI Taxonomy" id="2144175"/>
    <lineage>
        <taxon>Bacteria</taxon>
        <taxon>Bacillati</taxon>
        <taxon>Bacillota</taxon>
        <taxon>Negativicutes</taxon>
        <taxon>Veillonellales</taxon>
        <taxon>Veillonellaceae</taxon>
        <taxon>Megasphaera</taxon>
    </lineage>
</organism>
<proteinExistence type="predicted"/>
<dbReference type="PANTHER" id="PTHR36566:SF1">
    <property type="entry name" value="PYRIDINIUM-3,5-BISTHIOCARBOXYLIC ACID MONONUCLEOTIDE NICKEL INSERTION PROTEIN"/>
    <property type="match status" value="1"/>
</dbReference>
<name>A0A346B0N2_9FIRM</name>
<dbReference type="EMBL" id="CP029462">
    <property type="protein sequence ID" value="AXL21675.1"/>
    <property type="molecule type" value="Genomic_DNA"/>
</dbReference>
<accession>A0A346B0N2</accession>
<dbReference type="AlphaFoldDB" id="A0A346B0N2"/>
<dbReference type="Gene3D" id="3.30.70.1380">
    <property type="entry name" value="Transcriptional regulatory protein pf0864 domain like"/>
    <property type="match status" value="1"/>
</dbReference>
<evidence type="ECO:0000256" key="1">
    <source>
        <dbReference type="ARBA" id="ARBA00022596"/>
    </source>
</evidence>
<dbReference type="OrthoDB" id="9765625at2"/>
<keyword evidence="1" id="KW-0533">Nickel</keyword>
<evidence type="ECO:0000313" key="2">
    <source>
        <dbReference type="EMBL" id="AXL21675.1"/>
    </source>
</evidence>
<gene>
    <name evidence="2" type="ORF">DKB62_08920</name>
</gene>
<keyword evidence="3" id="KW-1185">Reference proteome</keyword>
<dbReference type="RefSeq" id="WP_107196405.1">
    <property type="nucleotide sequence ID" value="NZ_CP029462.1"/>
</dbReference>
<dbReference type="InterPro" id="IPR002822">
    <property type="entry name" value="Ni_insertion"/>
</dbReference>
<reference evidence="2 3" key="1">
    <citation type="submission" date="2018-05" db="EMBL/GenBank/DDBJ databases">
        <title>Complete genome sequence of Megasphaera sp. AJH120T, isolated from the ceca of a chicken.</title>
        <authorList>
            <person name="Maki J."/>
            <person name="Looft T."/>
        </authorList>
    </citation>
    <scope>NUCLEOTIDE SEQUENCE [LARGE SCALE GENOMIC DNA]</scope>
    <source>
        <strain evidence="2 3">AJH120</strain>
    </source>
</reference>
<protein>
    <submittedName>
        <fullName evidence="2">DUF111 domain-containing protein</fullName>
    </submittedName>
</protein>